<evidence type="ECO:0000313" key="1">
    <source>
        <dbReference type="EMBL" id="CCP23872.1"/>
    </source>
</evidence>
<gene>
    <name evidence="1" type="primary">MCYN0140</name>
    <name evidence="1" type="ordered locus">MCYN_0140</name>
</gene>
<dbReference type="Proteomes" id="UP000010466">
    <property type="component" value="Chromosome"/>
</dbReference>
<name>L0RV35_MYCC1</name>
<keyword evidence="2" id="KW-1185">Reference proteome</keyword>
<reference evidence="2" key="1">
    <citation type="journal article" date="2013" name="Genome Announc.">
        <title>Complete genome sequence of Mycoplasma cynos strain C142.</title>
        <authorList>
            <person name="Walker C.A."/>
            <person name="Mannering S.A."/>
            <person name="Shields S."/>
            <person name="Blake D.P."/>
            <person name="Brownlie J."/>
        </authorList>
    </citation>
    <scope>NUCLEOTIDE SEQUENCE [LARGE SCALE GENOMIC DNA]</scope>
    <source>
        <strain evidence="2">C142</strain>
    </source>
</reference>
<dbReference type="EMBL" id="HF559394">
    <property type="protein sequence ID" value="CCP23872.1"/>
    <property type="molecule type" value="Genomic_DNA"/>
</dbReference>
<protein>
    <submittedName>
        <fullName evidence="1">Uncharacterized protein</fullName>
    </submittedName>
</protein>
<dbReference type="AlphaFoldDB" id="L0RV35"/>
<proteinExistence type="predicted"/>
<organism evidence="1 2">
    <name type="scientific">Mycoplasmopsis cynos (strain C142)</name>
    <name type="common">Mycoplasma cynos</name>
    <dbReference type="NCBI Taxonomy" id="1246955"/>
    <lineage>
        <taxon>Bacteria</taxon>
        <taxon>Bacillati</taxon>
        <taxon>Mycoplasmatota</taxon>
        <taxon>Mycoplasmoidales</taxon>
        <taxon>Metamycoplasmataceae</taxon>
        <taxon>Mycoplasmopsis</taxon>
    </lineage>
</organism>
<dbReference type="STRING" id="1246955.MCYN_0140"/>
<sequence>MKFKLYVSSAGCQCSTLSTISNPFWKKPYDKPPQPLNKSIVFLDIFLLFTLLLNYI</sequence>
<dbReference type="HOGENOM" id="CLU_3009406_0_0_14"/>
<dbReference type="KEGG" id="mcy:MCYN_0140"/>
<accession>L0RV35</accession>
<evidence type="ECO:0000313" key="2">
    <source>
        <dbReference type="Proteomes" id="UP000010466"/>
    </source>
</evidence>